<evidence type="ECO:0000313" key="2">
    <source>
        <dbReference type="Proteomes" id="UP000274391"/>
    </source>
</evidence>
<protein>
    <submittedName>
        <fullName evidence="1">DUF3499 family protein</fullName>
    </submittedName>
</protein>
<sequence>MRTRPCCRVTCSRRAAYTLTFDYTDRMAALGPLAYRAEPHSYDLCELHAAKTSVPAGWTLIKPVPIGAPRD</sequence>
<proteinExistence type="predicted"/>
<dbReference type="EMBL" id="RQVS01000007">
    <property type="protein sequence ID" value="RRJ86756.1"/>
    <property type="molecule type" value="Genomic_DNA"/>
</dbReference>
<organism evidence="1 2">
    <name type="scientific">Gulosibacter macacae</name>
    <dbReference type="NCBI Taxonomy" id="2488791"/>
    <lineage>
        <taxon>Bacteria</taxon>
        <taxon>Bacillati</taxon>
        <taxon>Actinomycetota</taxon>
        <taxon>Actinomycetes</taxon>
        <taxon>Micrococcales</taxon>
        <taxon>Microbacteriaceae</taxon>
        <taxon>Gulosibacter</taxon>
    </lineage>
</organism>
<gene>
    <name evidence="1" type="ORF">EG850_06975</name>
</gene>
<reference evidence="1 2" key="1">
    <citation type="submission" date="2018-11" db="EMBL/GenBank/DDBJ databases">
        <title>YIM 102482-1 draft genome.</title>
        <authorList>
            <person name="Li G."/>
            <person name="Jiang Y."/>
        </authorList>
    </citation>
    <scope>NUCLEOTIDE SEQUENCE [LARGE SCALE GENOMIC DNA]</scope>
    <source>
        <strain evidence="1 2">YIM 102482-1</strain>
    </source>
</reference>
<comment type="caution">
    <text evidence="1">The sequence shown here is derived from an EMBL/GenBank/DDBJ whole genome shotgun (WGS) entry which is preliminary data.</text>
</comment>
<keyword evidence="2" id="KW-1185">Reference proteome</keyword>
<dbReference type="Proteomes" id="UP000274391">
    <property type="component" value="Unassembled WGS sequence"/>
</dbReference>
<dbReference type="InterPro" id="IPR021888">
    <property type="entry name" value="DUF3499"/>
</dbReference>
<accession>A0A3P3VYS3</accession>
<dbReference type="OrthoDB" id="3216194at2"/>
<name>A0A3P3VYS3_9MICO</name>
<evidence type="ECO:0000313" key="1">
    <source>
        <dbReference type="EMBL" id="RRJ86756.1"/>
    </source>
</evidence>
<dbReference type="Pfam" id="PF12005">
    <property type="entry name" value="DUF3499"/>
    <property type="match status" value="1"/>
</dbReference>
<dbReference type="RefSeq" id="WP_124971915.1">
    <property type="nucleotide sequence ID" value="NZ_RQVS01000007.1"/>
</dbReference>
<dbReference type="AlphaFoldDB" id="A0A3P3VYS3"/>